<evidence type="ECO:0000259" key="3">
    <source>
        <dbReference type="Pfam" id="PF18288"/>
    </source>
</evidence>
<dbReference type="OrthoDB" id="9775905at2"/>
<dbReference type="PANTHER" id="PTHR43211">
    <property type="entry name" value="FUMARYLACETOACETATE HYDROLASE"/>
    <property type="match status" value="1"/>
</dbReference>
<name>A0A424W4K4_ALCXX</name>
<organism evidence="4 5">
    <name type="scientific">Alcaligenes xylosoxydans xylosoxydans</name>
    <name type="common">Achromobacter xylosoxidans</name>
    <dbReference type="NCBI Taxonomy" id="85698"/>
    <lineage>
        <taxon>Bacteria</taxon>
        <taxon>Pseudomonadati</taxon>
        <taxon>Pseudomonadota</taxon>
        <taxon>Betaproteobacteria</taxon>
        <taxon>Burkholderiales</taxon>
        <taxon>Alcaligenaceae</taxon>
        <taxon>Achromobacter</taxon>
    </lineage>
</organism>
<comment type="caution">
    <text evidence="4">The sequence shown here is derived from an EMBL/GenBank/DDBJ whole genome shotgun (WGS) entry which is preliminary data.</text>
</comment>
<proteinExistence type="predicted"/>
<dbReference type="Pfam" id="PF18288">
    <property type="entry name" value="FAA_hydro_N_2"/>
    <property type="match status" value="1"/>
</dbReference>
<evidence type="ECO:0000313" key="5">
    <source>
        <dbReference type="Proteomes" id="UP000285324"/>
    </source>
</evidence>
<dbReference type="InterPro" id="IPR041072">
    <property type="entry name" value="FAA_hydro_N"/>
</dbReference>
<gene>
    <name evidence="4" type="ORF">DY367_28800</name>
</gene>
<feature type="region of interest" description="Disordered" evidence="1">
    <location>
        <begin position="324"/>
        <end position="344"/>
    </location>
</feature>
<accession>A0A424W4K4</accession>
<dbReference type="Gene3D" id="3.90.850.10">
    <property type="entry name" value="Fumarylacetoacetase-like, C-terminal domain"/>
    <property type="match status" value="1"/>
</dbReference>
<dbReference type="Proteomes" id="UP000285324">
    <property type="component" value="Unassembled WGS sequence"/>
</dbReference>
<evidence type="ECO:0000256" key="1">
    <source>
        <dbReference type="SAM" id="MobiDB-lite"/>
    </source>
</evidence>
<evidence type="ECO:0000259" key="2">
    <source>
        <dbReference type="Pfam" id="PF01557"/>
    </source>
</evidence>
<dbReference type="RefSeq" id="WP_118934642.1">
    <property type="nucleotide sequence ID" value="NZ_CP061008.1"/>
</dbReference>
<dbReference type="SUPFAM" id="SSF56529">
    <property type="entry name" value="FAH"/>
    <property type="match status" value="1"/>
</dbReference>
<dbReference type="Pfam" id="PF01557">
    <property type="entry name" value="FAA_hydrolase"/>
    <property type="match status" value="1"/>
</dbReference>
<protein>
    <submittedName>
        <fullName evidence="4">FAA hydrolase family protein</fullName>
    </submittedName>
</protein>
<sequence>MKLATLTNGARDGALAVVDRNLTRMRTVPHIAATLQQALDDWARAAPLLQAEYEALNASEGASQPFEPARCAAPLPRAYQWLDASAYLNHVELTRRARGGEMPPSFLTDPLMYQGASDDFMGPCEDITAASEELGVDLEAEIVVVTDDVPLGVDPDAALEHVVLLGLVNDVTLRNVVLPELSKGFGFLQGKPASALSPVLVTPDELAPYWRGGKLHRAMQVWLNGRQIGQPQAGEEMQFHFGELIAHAARTRRLGAGTLVGSGTISNASDAAGVCCLVEARVREKLRDGEMRTPFLKHGDRVRIGMRDDAGASLFGDIDQQVRIPGTRPMPGAVSAGTPETAAA</sequence>
<feature type="domain" description="Fumarylacetoacetase N-terminal" evidence="3">
    <location>
        <begin position="1"/>
        <end position="77"/>
    </location>
</feature>
<feature type="domain" description="Fumarylacetoacetase-like C-terminal" evidence="2">
    <location>
        <begin position="84"/>
        <end position="321"/>
    </location>
</feature>
<reference evidence="4 5" key="1">
    <citation type="submission" date="2018-08" db="EMBL/GenBank/DDBJ databases">
        <title>Achromobacter xylosoxidans Genome sequencing and assembly.</title>
        <authorList>
            <person name="Wang R."/>
            <person name="Rensing C."/>
            <person name="Li Y."/>
        </authorList>
    </citation>
    <scope>NUCLEOTIDE SEQUENCE [LARGE SCALE GENOMIC DNA]</scope>
    <source>
        <strain evidence="4 5">GD003A</strain>
    </source>
</reference>
<dbReference type="InterPro" id="IPR036663">
    <property type="entry name" value="Fumarylacetoacetase_C_sf"/>
</dbReference>
<dbReference type="EMBL" id="QVXO01000072">
    <property type="protein sequence ID" value="RPJ88243.1"/>
    <property type="molecule type" value="Genomic_DNA"/>
</dbReference>
<keyword evidence="4" id="KW-0378">Hydrolase</keyword>
<evidence type="ECO:0000313" key="4">
    <source>
        <dbReference type="EMBL" id="RPJ88243.1"/>
    </source>
</evidence>
<dbReference type="InterPro" id="IPR011234">
    <property type="entry name" value="Fumarylacetoacetase-like_C"/>
</dbReference>
<dbReference type="GO" id="GO:0016787">
    <property type="term" value="F:hydrolase activity"/>
    <property type="evidence" value="ECO:0007669"/>
    <property type="project" value="UniProtKB-KW"/>
</dbReference>
<dbReference type="AlphaFoldDB" id="A0A424W4K4"/>
<dbReference type="PANTHER" id="PTHR43211:SF1">
    <property type="entry name" value="BLL6422 PROTEIN"/>
    <property type="match status" value="1"/>
</dbReference>